<dbReference type="RefSeq" id="WP_085515629.1">
    <property type="nucleotide sequence ID" value="NZ_FXAW01000001.1"/>
</dbReference>
<dbReference type="GO" id="GO:0003677">
    <property type="term" value="F:DNA binding"/>
    <property type="evidence" value="ECO:0007669"/>
    <property type="project" value="UniProtKB-KW"/>
</dbReference>
<dbReference type="Proteomes" id="UP000193804">
    <property type="component" value="Unassembled WGS sequence"/>
</dbReference>
<keyword evidence="1" id="KW-0812">Transmembrane</keyword>
<dbReference type="Pfam" id="PF04326">
    <property type="entry name" value="SLFN_AlbA_2"/>
    <property type="match status" value="1"/>
</dbReference>
<sequence>MKKRKVLAYILIGLAFGLFVIQPLAISLHMYDMEGDNGNWWKYLLASYQQEVSSWDLDQAIIKLLFGLLGIALALMFMVRQKIFQLTTKRNKLEEIKELIAAGENQQVEFKSTLRWDLRQFKPNKALEDVVAKTIAGFMNTQGGHLFIGIDDDGEPLGLIEDYRCLKKPGRDGFEQYIMQLVSTKLGTNYCALVGVSFYQIEGLDVCHLEIKVAGTPVYMHKDDRSHFYIRTGNGTRELDIPEALNYIEENLNSR</sequence>
<dbReference type="STRING" id="1028.SAMN05661096_00639"/>
<keyword evidence="4" id="KW-1185">Reference proteome</keyword>
<feature type="transmembrane region" description="Helical" evidence="1">
    <location>
        <begin position="60"/>
        <end position="79"/>
    </location>
</feature>
<proteinExistence type="predicted"/>
<name>A0A1X7IGI5_9BACT</name>
<dbReference type="AlphaFoldDB" id="A0A1X7IGI5"/>
<dbReference type="OrthoDB" id="9806704at2"/>
<feature type="domain" description="Schlafen AlbA-2" evidence="2">
    <location>
        <begin position="104"/>
        <end position="239"/>
    </location>
</feature>
<accession>A0A1X7IGI5</accession>
<reference evidence="4" key="1">
    <citation type="submission" date="2017-04" db="EMBL/GenBank/DDBJ databases">
        <authorList>
            <person name="Varghese N."/>
            <person name="Submissions S."/>
        </authorList>
    </citation>
    <scope>NUCLEOTIDE SEQUENCE [LARGE SCALE GENOMIC DNA]</scope>
    <source>
        <strain evidence="4">DSM 4125</strain>
    </source>
</reference>
<evidence type="ECO:0000313" key="3">
    <source>
        <dbReference type="EMBL" id="SMG13925.1"/>
    </source>
</evidence>
<dbReference type="PANTHER" id="PTHR30595:SF6">
    <property type="entry name" value="SCHLAFEN ALBA-2 DOMAIN-CONTAINING PROTEIN"/>
    <property type="match status" value="1"/>
</dbReference>
<dbReference type="InterPro" id="IPR007421">
    <property type="entry name" value="Schlafen_AlbA_2_dom"/>
</dbReference>
<feature type="transmembrane region" description="Helical" evidence="1">
    <location>
        <begin position="7"/>
        <end position="31"/>
    </location>
</feature>
<dbReference type="PANTHER" id="PTHR30595">
    <property type="entry name" value="GLPR-RELATED TRANSCRIPTIONAL REPRESSOR"/>
    <property type="match status" value="1"/>
</dbReference>
<keyword evidence="1" id="KW-0472">Membrane</keyword>
<dbReference type="InterPro" id="IPR038461">
    <property type="entry name" value="Schlafen_AlbA_2_dom_sf"/>
</dbReference>
<organism evidence="3 4">
    <name type="scientific">Marivirga sericea</name>
    <dbReference type="NCBI Taxonomy" id="1028"/>
    <lineage>
        <taxon>Bacteria</taxon>
        <taxon>Pseudomonadati</taxon>
        <taxon>Bacteroidota</taxon>
        <taxon>Cytophagia</taxon>
        <taxon>Cytophagales</taxon>
        <taxon>Marivirgaceae</taxon>
        <taxon>Marivirga</taxon>
    </lineage>
</organism>
<evidence type="ECO:0000259" key="2">
    <source>
        <dbReference type="Pfam" id="PF04326"/>
    </source>
</evidence>
<dbReference type="Gene3D" id="3.30.950.30">
    <property type="entry name" value="Schlafen, AAA domain"/>
    <property type="match status" value="1"/>
</dbReference>
<gene>
    <name evidence="3" type="ORF">SAMN05661096_00639</name>
</gene>
<protein>
    <submittedName>
        <fullName evidence="3">Putative DNA-binding domain-containing protein</fullName>
    </submittedName>
</protein>
<keyword evidence="1" id="KW-1133">Transmembrane helix</keyword>
<dbReference type="EMBL" id="FXAW01000001">
    <property type="protein sequence ID" value="SMG13925.1"/>
    <property type="molecule type" value="Genomic_DNA"/>
</dbReference>
<evidence type="ECO:0000256" key="1">
    <source>
        <dbReference type="SAM" id="Phobius"/>
    </source>
</evidence>
<evidence type="ECO:0000313" key="4">
    <source>
        <dbReference type="Proteomes" id="UP000193804"/>
    </source>
</evidence>
<keyword evidence="3" id="KW-0238">DNA-binding</keyword>